<accession>A0ABS1NN62</accession>
<dbReference type="InterPro" id="IPR029058">
    <property type="entry name" value="AB_hydrolase_fold"/>
</dbReference>
<evidence type="ECO:0000313" key="2">
    <source>
        <dbReference type="Proteomes" id="UP000634229"/>
    </source>
</evidence>
<organism evidence="1 2">
    <name type="scientific">Streptomyces coffeae</name>
    <dbReference type="NCBI Taxonomy" id="621382"/>
    <lineage>
        <taxon>Bacteria</taxon>
        <taxon>Bacillati</taxon>
        <taxon>Actinomycetota</taxon>
        <taxon>Actinomycetes</taxon>
        <taxon>Kitasatosporales</taxon>
        <taxon>Streptomycetaceae</taxon>
        <taxon>Streptomyces</taxon>
    </lineage>
</organism>
<reference evidence="1 2" key="1">
    <citation type="submission" date="2021-01" db="EMBL/GenBank/DDBJ databases">
        <title>WGS of actinomycetes isolated from Thailand.</title>
        <authorList>
            <person name="Thawai C."/>
        </authorList>
    </citation>
    <scope>NUCLEOTIDE SEQUENCE [LARGE SCALE GENOMIC DNA]</scope>
    <source>
        <strain evidence="1 2">CA1R205</strain>
    </source>
</reference>
<dbReference type="RefSeq" id="WP_201881124.1">
    <property type="nucleotide sequence ID" value="NZ_JAERRF010000029.1"/>
</dbReference>
<name>A0ABS1NN62_9ACTN</name>
<keyword evidence="2" id="KW-1185">Reference proteome</keyword>
<gene>
    <name evidence="1" type="ORF">JK363_33575</name>
</gene>
<dbReference type="EMBL" id="JAERRF010000029">
    <property type="protein sequence ID" value="MBL1101506.1"/>
    <property type="molecule type" value="Genomic_DNA"/>
</dbReference>
<comment type="caution">
    <text evidence="1">The sequence shown here is derived from an EMBL/GenBank/DDBJ whole genome shotgun (WGS) entry which is preliminary data.</text>
</comment>
<proteinExistence type="predicted"/>
<dbReference type="SUPFAM" id="SSF53474">
    <property type="entry name" value="alpha/beta-Hydrolases"/>
    <property type="match status" value="1"/>
</dbReference>
<dbReference type="Proteomes" id="UP000634229">
    <property type="component" value="Unassembled WGS sequence"/>
</dbReference>
<evidence type="ECO:0000313" key="1">
    <source>
        <dbReference type="EMBL" id="MBL1101506.1"/>
    </source>
</evidence>
<sequence>MSPDLTRRLPDAQRWPREHLTARRHPLADVDPDAAARTIDTLPGTDPVAWAGHWTATAAECAERATALDDPPLEQVTVPFAGREGEGDSLTFHVARPRGRQRPPAVIAALGMSFGGYGAMKLAHTHHEHLAAAVNWGGGVHITFQPEWQEKSRNAASYLMDLMAARERILGGSTFEDCVASCPALSLLDQGVLDRTSAPLLLVNGTDDLQNSSEDSYLSLRYGDPKTVRMFPGGHMGTGPVRLTIAAWRTTRLTDGGR</sequence>
<dbReference type="Gene3D" id="3.40.50.1820">
    <property type="entry name" value="alpha/beta hydrolase"/>
    <property type="match status" value="2"/>
</dbReference>
<keyword evidence="1" id="KW-0378">Hydrolase</keyword>
<protein>
    <submittedName>
        <fullName evidence="1">Alpha/beta hydrolase</fullName>
    </submittedName>
</protein>
<dbReference type="GO" id="GO:0016787">
    <property type="term" value="F:hydrolase activity"/>
    <property type="evidence" value="ECO:0007669"/>
    <property type="project" value="UniProtKB-KW"/>
</dbReference>